<dbReference type="AlphaFoldDB" id="A0A4R6SAH9"/>
<evidence type="ECO:0000313" key="2">
    <source>
        <dbReference type="Proteomes" id="UP000295176"/>
    </source>
</evidence>
<evidence type="ECO:0000313" key="1">
    <source>
        <dbReference type="EMBL" id="TDP95946.1"/>
    </source>
</evidence>
<accession>A0A4R6SAH9</accession>
<dbReference type="RefSeq" id="WP_166637125.1">
    <property type="nucleotide sequence ID" value="NZ_SNXX01000008.1"/>
</dbReference>
<dbReference type="EMBL" id="SNXX01000008">
    <property type="protein sequence ID" value="TDP95946.1"/>
    <property type="molecule type" value="Genomic_DNA"/>
</dbReference>
<protein>
    <submittedName>
        <fullName evidence="1">Uncharacterized protein</fullName>
    </submittedName>
</protein>
<name>A0A4R6SAH9_9FIRM</name>
<organism evidence="1 2">
    <name type="scientific">Halanaerobium saccharolyticum</name>
    <dbReference type="NCBI Taxonomy" id="43595"/>
    <lineage>
        <taxon>Bacteria</taxon>
        <taxon>Bacillati</taxon>
        <taxon>Bacillota</taxon>
        <taxon>Clostridia</taxon>
        <taxon>Halanaerobiales</taxon>
        <taxon>Halanaerobiaceae</taxon>
        <taxon>Halanaerobium</taxon>
    </lineage>
</organism>
<proteinExistence type="predicted"/>
<dbReference type="Proteomes" id="UP000295176">
    <property type="component" value="Unassembled WGS sequence"/>
</dbReference>
<sequence>MFFKEGKIERYLKDLEANLNQQEILIEKFTKYSARIEDKSLPDFSKLRG</sequence>
<comment type="caution">
    <text evidence="1">The sequence shown here is derived from an EMBL/GenBank/DDBJ whole genome shotgun (WGS) entry which is preliminary data.</text>
</comment>
<gene>
    <name evidence="1" type="ORF">C7957_10831</name>
</gene>
<reference evidence="1 2" key="1">
    <citation type="submission" date="2019-03" db="EMBL/GenBank/DDBJ databases">
        <title>Subsurface microbial communities from deep shales in Ohio and West Virginia, USA.</title>
        <authorList>
            <person name="Wrighton K."/>
        </authorList>
    </citation>
    <scope>NUCLEOTIDE SEQUENCE [LARGE SCALE GENOMIC DNA]</scope>
    <source>
        <strain evidence="1 2">MSL 7</strain>
    </source>
</reference>